<name>A0ACC0DI73_9PEZI</name>
<reference evidence="1 2" key="1">
    <citation type="journal article" date="2022" name="New Phytol.">
        <title>Ecological generalism drives hyperdiversity of secondary metabolite gene clusters in xylarialean endophytes.</title>
        <authorList>
            <person name="Franco M.E.E."/>
            <person name="Wisecaver J.H."/>
            <person name="Arnold A.E."/>
            <person name="Ju Y.M."/>
            <person name="Slot J.C."/>
            <person name="Ahrendt S."/>
            <person name="Moore L.P."/>
            <person name="Eastman K.E."/>
            <person name="Scott K."/>
            <person name="Konkel Z."/>
            <person name="Mondo S.J."/>
            <person name="Kuo A."/>
            <person name="Hayes R.D."/>
            <person name="Haridas S."/>
            <person name="Andreopoulos B."/>
            <person name="Riley R."/>
            <person name="LaButti K."/>
            <person name="Pangilinan J."/>
            <person name="Lipzen A."/>
            <person name="Amirebrahimi M."/>
            <person name="Yan J."/>
            <person name="Adam C."/>
            <person name="Keymanesh K."/>
            <person name="Ng V."/>
            <person name="Louie K."/>
            <person name="Northen T."/>
            <person name="Drula E."/>
            <person name="Henrissat B."/>
            <person name="Hsieh H.M."/>
            <person name="Youens-Clark K."/>
            <person name="Lutzoni F."/>
            <person name="Miadlikowska J."/>
            <person name="Eastwood D.C."/>
            <person name="Hamelin R.C."/>
            <person name="Grigoriev I.V."/>
            <person name="U'Ren J.M."/>
        </authorList>
    </citation>
    <scope>NUCLEOTIDE SEQUENCE [LARGE SCALE GENOMIC DNA]</scope>
    <source>
        <strain evidence="1 2">ER1909</strain>
    </source>
</reference>
<comment type="caution">
    <text evidence="1">The sequence shown here is derived from an EMBL/GenBank/DDBJ whole genome shotgun (WGS) entry which is preliminary data.</text>
</comment>
<accession>A0ACC0DI73</accession>
<keyword evidence="2" id="KW-1185">Reference proteome</keyword>
<dbReference type="EMBL" id="MU394284">
    <property type="protein sequence ID" value="KAI6092240.1"/>
    <property type="molecule type" value="Genomic_DNA"/>
</dbReference>
<protein>
    <submittedName>
        <fullName evidence="1">Uncharacterized protein</fullName>
    </submittedName>
</protein>
<evidence type="ECO:0000313" key="1">
    <source>
        <dbReference type="EMBL" id="KAI6092240.1"/>
    </source>
</evidence>
<sequence length="642" mass="71310">MPEATRQKFNDNATARKRKRKHNFLSPEQSLNSWWWWWEISAALLSVISMTLIVALLLNINNTSLSNWTFPIQPNSVLAVLTTLGKTTLLVPVASCISQLKWRHFMLHRRSLDHLQLYDEASRGPWGSAVMIYNLLFRVPALLVPLCLGLLSVIALGIDPSAQQIISFESREIKTRNASVMTSRAGAYFSQIWNNKPQDQLNAEVLSQAFPGVDIFSEAERSRESLKLQAALYSAIIGSIPEPYFICPEPASSCAWDDFSTLGICSRFRNITDLVVQNCTSDTWRRNFSGIPDTVHNTTCDFWYPNSAGNSACGSSNPNPISLYYFKYSSNSSSIPFYVDGTVFDVSVANTSASIGSIWMVKVMDVMSDFDGARFRQYESYTSDFYWCDKVLSGTRTSIQGLTTTSVKTTPWAGMDGSSCSSSDISNPKGLSAAGVEFPYFFNLDNRTTYNISGRTYQSMAEFLGSLIGESLNAGVTGIISTDASGLVTPEPGIPSQAFQLSKFMWANDIEAFTNNLADVLTINMLTPKGDNMNVTTVTGYMIFDDTYIQIEWPWLILPLFETMFTCVLLAVTVVLTRNQPLLKNSSIALLVHGLAGWTPEELKILQPETAESLEMLAGDMTARLTKDERGVLKFSREDKGD</sequence>
<dbReference type="Proteomes" id="UP001497680">
    <property type="component" value="Unassembled WGS sequence"/>
</dbReference>
<gene>
    <name evidence="1" type="ORF">F4821DRAFT_279565</name>
</gene>
<evidence type="ECO:0000313" key="2">
    <source>
        <dbReference type="Proteomes" id="UP001497680"/>
    </source>
</evidence>
<proteinExistence type="predicted"/>
<organism evidence="1 2">
    <name type="scientific">Hypoxylon rubiginosum</name>
    <dbReference type="NCBI Taxonomy" id="110542"/>
    <lineage>
        <taxon>Eukaryota</taxon>
        <taxon>Fungi</taxon>
        <taxon>Dikarya</taxon>
        <taxon>Ascomycota</taxon>
        <taxon>Pezizomycotina</taxon>
        <taxon>Sordariomycetes</taxon>
        <taxon>Xylariomycetidae</taxon>
        <taxon>Xylariales</taxon>
        <taxon>Hypoxylaceae</taxon>
        <taxon>Hypoxylon</taxon>
    </lineage>
</organism>